<dbReference type="Proteomes" id="UP000025061">
    <property type="component" value="Unassembled WGS sequence"/>
</dbReference>
<dbReference type="EMBL" id="ARYI01000008">
    <property type="protein sequence ID" value="KCZ93115.1"/>
    <property type="molecule type" value="Genomic_DNA"/>
</dbReference>
<dbReference type="RefSeq" id="WP_011646472.1">
    <property type="nucleotide sequence ID" value="NZ_ARYI01000008.1"/>
</dbReference>
<sequence>MRAQLWDYNFTKIDLEDLDVTVQLAHPRSLATVTLEFRVDQTAMAASAGDLKGRVEQIAREILLNLATSLEPAGALTP</sequence>
<keyword evidence="2" id="KW-1185">Reference proteome</keyword>
<dbReference type="PATRIC" id="fig|1280951.3.peg.2125"/>
<reference evidence="1 2" key="1">
    <citation type="submission" date="2013-04" db="EMBL/GenBank/DDBJ databases">
        <title>Hyphomonas hirschiana VP5 Genome Sequencing.</title>
        <authorList>
            <person name="Lai Q."/>
            <person name="Shao Z."/>
        </authorList>
    </citation>
    <scope>NUCLEOTIDE SEQUENCE [LARGE SCALE GENOMIC DNA]</scope>
    <source>
        <strain evidence="1 2">VP5</strain>
    </source>
</reference>
<gene>
    <name evidence="1" type="ORF">HHI_10539</name>
</gene>
<protein>
    <submittedName>
        <fullName evidence="1">Uncharacterized protein</fullName>
    </submittedName>
</protein>
<proteinExistence type="predicted"/>
<comment type="caution">
    <text evidence="1">The sequence shown here is derived from an EMBL/GenBank/DDBJ whole genome shotgun (WGS) entry which is preliminary data.</text>
</comment>
<dbReference type="AlphaFoldDB" id="A0A059FR16"/>
<name>A0A059FR16_9PROT</name>
<evidence type="ECO:0000313" key="1">
    <source>
        <dbReference type="EMBL" id="KCZ93115.1"/>
    </source>
</evidence>
<accession>A0A059FR16</accession>
<organism evidence="1 2">
    <name type="scientific">Hyphomonas hirschiana VP5</name>
    <dbReference type="NCBI Taxonomy" id="1280951"/>
    <lineage>
        <taxon>Bacteria</taxon>
        <taxon>Pseudomonadati</taxon>
        <taxon>Pseudomonadota</taxon>
        <taxon>Alphaproteobacteria</taxon>
        <taxon>Hyphomonadales</taxon>
        <taxon>Hyphomonadaceae</taxon>
        <taxon>Hyphomonas</taxon>
    </lineage>
</organism>
<evidence type="ECO:0000313" key="2">
    <source>
        <dbReference type="Proteomes" id="UP000025061"/>
    </source>
</evidence>